<accession>A0A369JL00</accession>
<proteinExistence type="predicted"/>
<gene>
    <name evidence="1" type="ORF">Hypma_009992</name>
</gene>
<keyword evidence="2" id="KW-1185">Reference proteome</keyword>
<dbReference type="InParanoid" id="A0A369JL00"/>
<evidence type="ECO:0000313" key="2">
    <source>
        <dbReference type="Proteomes" id="UP000076154"/>
    </source>
</evidence>
<organism evidence="1 2">
    <name type="scientific">Hypsizygus marmoreus</name>
    <name type="common">White beech mushroom</name>
    <name type="synonym">Agaricus marmoreus</name>
    <dbReference type="NCBI Taxonomy" id="39966"/>
    <lineage>
        <taxon>Eukaryota</taxon>
        <taxon>Fungi</taxon>
        <taxon>Dikarya</taxon>
        <taxon>Basidiomycota</taxon>
        <taxon>Agaricomycotina</taxon>
        <taxon>Agaricomycetes</taxon>
        <taxon>Agaricomycetidae</taxon>
        <taxon>Agaricales</taxon>
        <taxon>Tricholomatineae</taxon>
        <taxon>Lyophyllaceae</taxon>
        <taxon>Hypsizygus</taxon>
    </lineage>
</organism>
<sequence>MTSPMSIIHVPLSYSPVRRIDPTASPCCFCNVSPHKAQGVTPGAICRSCAIRKAERWLAEEDGAYHKSALEMGIQLSFAPAYAYSFLKCLLTLLLLDMGEHSCGLPVAANIPRWIPWTYSLQKAYFEYPGASAAYWEPVTRWARRVLLQPHSIPPNLSRTLAVASENTEDVALRHAEISVAIHDTVNTHGPPQFYLTVGGDSLIPDHM</sequence>
<evidence type="ECO:0000313" key="1">
    <source>
        <dbReference type="EMBL" id="RDB22528.1"/>
    </source>
</evidence>
<comment type="caution">
    <text evidence="1">The sequence shown here is derived from an EMBL/GenBank/DDBJ whole genome shotgun (WGS) entry which is preliminary data.</text>
</comment>
<dbReference type="Proteomes" id="UP000076154">
    <property type="component" value="Unassembled WGS sequence"/>
</dbReference>
<dbReference type="AlphaFoldDB" id="A0A369JL00"/>
<name>A0A369JL00_HYPMA</name>
<protein>
    <submittedName>
        <fullName evidence="1">Uncharacterized protein</fullName>
    </submittedName>
</protein>
<dbReference type="EMBL" id="LUEZ02000049">
    <property type="protein sequence ID" value="RDB22528.1"/>
    <property type="molecule type" value="Genomic_DNA"/>
</dbReference>
<reference evidence="1" key="1">
    <citation type="submission" date="2018-04" db="EMBL/GenBank/DDBJ databases">
        <title>Whole genome sequencing of Hypsizygus marmoreus.</title>
        <authorList>
            <person name="Choi I.-G."/>
            <person name="Min B."/>
            <person name="Kim J.-G."/>
            <person name="Kim S."/>
            <person name="Oh Y.-L."/>
            <person name="Kong W.-S."/>
            <person name="Park H."/>
            <person name="Jeong J."/>
            <person name="Song E.-S."/>
        </authorList>
    </citation>
    <scope>NUCLEOTIDE SEQUENCE [LARGE SCALE GENOMIC DNA]</scope>
    <source>
        <strain evidence="1">51987-8</strain>
    </source>
</reference>